<organism evidence="2 3">
    <name type="scientific">Podospora didyma</name>
    <dbReference type="NCBI Taxonomy" id="330526"/>
    <lineage>
        <taxon>Eukaryota</taxon>
        <taxon>Fungi</taxon>
        <taxon>Dikarya</taxon>
        <taxon>Ascomycota</taxon>
        <taxon>Pezizomycotina</taxon>
        <taxon>Sordariomycetes</taxon>
        <taxon>Sordariomycetidae</taxon>
        <taxon>Sordariales</taxon>
        <taxon>Podosporaceae</taxon>
        <taxon>Podospora</taxon>
    </lineage>
</organism>
<reference evidence="2" key="2">
    <citation type="submission" date="2023-06" db="EMBL/GenBank/DDBJ databases">
        <authorList>
            <consortium name="Lawrence Berkeley National Laboratory"/>
            <person name="Haridas S."/>
            <person name="Hensen N."/>
            <person name="Bonometti L."/>
            <person name="Westerberg I."/>
            <person name="Brannstrom I.O."/>
            <person name="Guillou S."/>
            <person name="Cros-Aarteil S."/>
            <person name="Calhoun S."/>
            <person name="Kuo A."/>
            <person name="Mondo S."/>
            <person name="Pangilinan J."/>
            <person name="Riley R."/>
            <person name="LaButti K."/>
            <person name="Andreopoulos B."/>
            <person name="Lipzen A."/>
            <person name="Chen C."/>
            <person name="Yanf M."/>
            <person name="Daum C."/>
            <person name="Ng V."/>
            <person name="Clum A."/>
            <person name="Steindorff A."/>
            <person name="Ohm R."/>
            <person name="Martin F."/>
            <person name="Silar P."/>
            <person name="Natvig D."/>
            <person name="Lalanne C."/>
            <person name="Gautier V."/>
            <person name="Ament-velasquez S.L."/>
            <person name="Kruys A."/>
            <person name="Hutchinson M.I."/>
            <person name="Powell A.J."/>
            <person name="Barry K."/>
            <person name="Miller A.N."/>
            <person name="Grigoriev I.V."/>
            <person name="Debuchy R."/>
            <person name="Gladieux P."/>
            <person name="Thoren M.H."/>
            <person name="Johannesson H."/>
        </authorList>
    </citation>
    <scope>NUCLEOTIDE SEQUENCE</scope>
    <source>
        <strain evidence="2">CBS 232.78</strain>
    </source>
</reference>
<reference evidence="2" key="1">
    <citation type="journal article" date="2023" name="Mol. Phylogenet. Evol.">
        <title>Genome-scale phylogeny and comparative genomics of the fungal order Sordariales.</title>
        <authorList>
            <person name="Hensen N."/>
            <person name="Bonometti L."/>
            <person name="Westerberg I."/>
            <person name="Brannstrom I.O."/>
            <person name="Guillou S."/>
            <person name="Cros-Aarteil S."/>
            <person name="Calhoun S."/>
            <person name="Haridas S."/>
            <person name="Kuo A."/>
            <person name="Mondo S."/>
            <person name="Pangilinan J."/>
            <person name="Riley R."/>
            <person name="LaButti K."/>
            <person name="Andreopoulos B."/>
            <person name="Lipzen A."/>
            <person name="Chen C."/>
            <person name="Yan M."/>
            <person name="Daum C."/>
            <person name="Ng V."/>
            <person name="Clum A."/>
            <person name="Steindorff A."/>
            <person name="Ohm R.A."/>
            <person name="Martin F."/>
            <person name="Silar P."/>
            <person name="Natvig D.O."/>
            <person name="Lalanne C."/>
            <person name="Gautier V."/>
            <person name="Ament-Velasquez S.L."/>
            <person name="Kruys A."/>
            <person name="Hutchinson M.I."/>
            <person name="Powell A.J."/>
            <person name="Barry K."/>
            <person name="Miller A.N."/>
            <person name="Grigoriev I.V."/>
            <person name="Debuchy R."/>
            <person name="Gladieux P."/>
            <person name="Hiltunen Thoren M."/>
            <person name="Johannesson H."/>
        </authorList>
    </citation>
    <scope>NUCLEOTIDE SEQUENCE</scope>
    <source>
        <strain evidence="2">CBS 232.78</strain>
    </source>
</reference>
<feature type="compositionally biased region" description="Basic and acidic residues" evidence="1">
    <location>
        <begin position="15"/>
        <end position="31"/>
    </location>
</feature>
<dbReference type="Proteomes" id="UP001285441">
    <property type="component" value="Unassembled WGS sequence"/>
</dbReference>
<sequence length="392" mass="41935">MADNMCGPSSGAKSFLEHTDRDRSRHQDRLAHNGNSSAGESFRSQATQGAIHDMGFQAAQAQHMMPHPEAFHAQPPLSHMAMMGFAAGAHGSPMTGAPIHAPPVAHFQQAGHAPQVNGNSQDWVNQFSGLHHNAASPANQSISQPFKPPPFAGHQGVPMASHLGMPMMGQSLPMYAPTFHNAGPVGTPYVAQAGIFSNHAATVDDDEAFANVFGAYAEAYETSTTESAAKKQEPGLADPREGYDFAPEIVALWEKERQLDEDFIAAQDEWMAEHGPNAVERMAENLETTHLNPEPAVEQPVRREDKDLARAAFDIVSSVSNNNSDKFKNSAFFELMRRIGNSEIVVEGPNLVDAVTGEAIAATGEDKKAAETSEGMATSETAQTAVTAETAN</sequence>
<gene>
    <name evidence="2" type="ORF">B0H63DRAFT_205956</name>
</gene>
<feature type="region of interest" description="Disordered" evidence="1">
    <location>
        <begin position="363"/>
        <end position="392"/>
    </location>
</feature>
<feature type="region of interest" description="Disordered" evidence="1">
    <location>
        <begin position="1"/>
        <end position="43"/>
    </location>
</feature>
<dbReference type="AlphaFoldDB" id="A0AAE0NH72"/>
<evidence type="ECO:0008006" key="4">
    <source>
        <dbReference type="Google" id="ProtNLM"/>
    </source>
</evidence>
<evidence type="ECO:0000313" key="2">
    <source>
        <dbReference type="EMBL" id="KAK3381467.1"/>
    </source>
</evidence>
<evidence type="ECO:0000313" key="3">
    <source>
        <dbReference type="Proteomes" id="UP001285441"/>
    </source>
</evidence>
<evidence type="ECO:0000256" key="1">
    <source>
        <dbReference type="SAM" id="MobiDB-lite"/>
    </source>
</evidence>
<protein>
    <recommendedName>
        <fullName evidence="4">Peroxin 20</fullName>
    </recommendedName>
</protein>
<dbReference type="EMBL" id="JAULSW010000005">
    <property type="protein sequence ID" value="KAK3381467.1"/>
    <property type="molecule type" value="Genomic_DNA"/>
</dbReference>
<keyword evidence="3" id="KW-1185">Reference proteome</keyword>
<feature type="compositionally biased region" description="Low complexity" evidence="1">
    <location>
        <begin position="377"/>
        <end position="392"/>
    </location>
</feature>
<name>A0AAE0NH72_9PEZI</name>
<comment type="caution">
    <text evidence="2">The sequence shown here is derived from an EMBL/GenBank/DDBJ whole genome shotgun (WGS) entry which is preliminary data.</text>
</comment>
<accession>A0AAE0NH72</accession>
<proteinExistence type="predicted"/>
<feature type="compositionally biased region" description="Polar residues" evidence="1">
    <location>
        <begin position="33"/>
        <end position="43"/>
    </location>
</feature>